<evidence type="ECO:0000256" key="2">
    <source>
        <dbReference type="SAM" id="SignalP"/>
    </source>
</evidence>
<organism evidence="3 4">
    <name type="scientific">Candidatus Alistipes avicola</name>
    <dbReference type="NCBI Taxonomy" id="2838432"/>
    <lineage>
        <taxon>Bacteria</taxon>
        <taxon>Pseudomonadati</taxon>
        <taxon>Bacteroidota</taxon>
        <taxon>Bacteroidia</taxon>
        <taxon>Bacteroidales</taxon>
        <taxon>Rikenellaceae</taxon>
        <taxon>Alistipes</taxon>
    </lineage>
</organism>
<evidence type="ECO:0000313" key="4">
    <source>
        <dbReference type="Proteomes" id="UP000824259"/>
    </source>
</evidence>
<sequence>MKYKLLKLLLSGSLLLTLGGCSLFRFSVDTGNPPLSTEEVNVRTMTRGFYYDLSDEITRTADSIVSTAPDISVRIRAIRWKMQSTRAAVAAAMQSTPDVALLDTWLLCVRMDSAFCRLPDSLLFREQTPLARTVAARLSKKAGRLAANLLPEEKYRLMERFVAEYMTANPVTASQFTPVNTTLPWIEFLRANGVEPQYNVGSVSDVIADLGDRFGGQSAQTVNSITWSKDIFELQMEQDSVRSRLMAQLDSLEQNFDRLVLVAEHMPQIADYIGASLNEEFSALIHTLNGAVDNAFADIDRQRMELQAYVSAEREAMILQAREAVDEAVQRAMDRIPALVSKLLVWIVLFAVIVLGVPFGIGFWAGRLREKAKARRDGSGR</sequence>
<name>A0A9D2L4C4_9BACT</name>
<accession>A0A9D2L4C4</accession>
<dbReference type="Proteomes" id="UP000824259">
    <property type="component" value="Unassembled WGS sequence"/>
</dbReference>
<gene>
    <name evidence="3" type="ORF">H9779_05605</name>
</gene>
<proteinExistence type="predicted"/>
<feature type="transmembrane region" description="Helical" evidence="1">
    <location>
        <begin position="343"/>
        <end position="366"/>
    </location>
</feature>
<protein>
    <recommendedName>
        <fullName evidence="5">Chemotaxis protein</fullName>
    </recommendedName>
</protein>
<dbReference type="PROSITE" id="PS51257">
    <property type="entry name" value="PROKAR_LIPOPROTEIN"/>
    <property type="match status" value="1"/>
</dbReference>
<keyword evidence="1" id="KW-1133">Transmembrane helix</keyword>
<dbReference type="EMBL" id="DWYR01000013">
    <property type="protein sequence ID" value="HJA99059.1"/>
    <property type="molecule type" value="Genomic_DNA"/>
</dbReference>
<dbReference type="AlphaFoldDB" id="A0A9D2L4C4"/>
<feature type="chain" id="PRO_5039248713" description="Chemotaxis protein" evidence="2">
    <location>
        <begin position="28"/>
        <end position="381"/>
    </location>
</feature>
<reference evidence="3" key="1">
    <citation type="journal article" date="2021" name="PeerJ">
        <title>Extensive microbial diversity within the chicken gut microbiome revealed by metagenomics and culture.</title>
        <authorList>
            <person name="Gilroy R."/>
            <person name="Ravi A."/>
            <person name="Getino M."/>
            <person name="Pursley I."/>
            <person name="Horton D.L."/>
            <person name="Alikhan N.F."/>
            <person name="Baker D."/>
            <person name="Gharbi K."/>
            <person name="Hall N."/>
            <person name="Watson M."/>
            <person name="Adriaenssens E.M."/>
            <person name="Foster-Nyarko E."/>
            <person name="Jarju S."/>
            <person name="Secka A."/>
            <person name="Antonio M."/>
            <person name="Oren A."/>
            <person name="Chaudhuri R.R."/>
            <person name="La Ragione R."/>
            <person name="Hildebrand F."/>
            <person name="Pallen M.J."/>
        </authorList>
    </citation>
    <scope>NUCLEOTIDE SEQUENCE</scope>
    <source>
        <strain evidence="3">CHK169-11906</strain>
    </source>
</reference>
<keyword evidence="1" id="KW-0472">Membrane</keyword>
<evidence type="ECO:0008006" key="5">
    <source>
        <dbReference type="Google" id="ProtNLM"/>
    </source>
</evidence>
<comment type="caution">
    <text evidence="3">The sequence shown here is derived from an EMBL/GenBank/DDBJ whole genome shotgun (WGS) entry which is preliminary data.</text>
</comment>
<keyword evidence="2" id="KW-0732">Signal</keyword>
<evidence type="ECO:0000313" key="3">
    <source>
        <dbReference type="EMBL" id="HJA99059.1"/>
    </source>
</evidence>
<feature type="signal peptide" evidence="2">
    <location>
        <begin position="1"/>
        <end position="27"/>
    </location>
</feature>
<evidence type="ECO:0000256" key="1">
    <source>
        <dbReference type="SAM" id="Phobius"/>
    </source>
</evidence>
<keyword evidence="1" id="KW-0812">Transmembrane</keyword>
<reference evidence="3" key="2">
    <citation type="submission" date="2021-04" db="EMBL/GenBank/DDBJ databases">
        <authorList>
            <person name="Gilroy R."/>
        </authorList>
    </citation>
    <scope>NUCLEOTIDE SEQUENCE</scope>
    <source>
        <strain evidence="3">CHK169-11906</strain>
    </source>
</reference>